<proteinExistence type="predicted"/>
<name>A0A0E9TPB6_ANGAN</name>
<organism evidence="1">
    <name type="scientific">Anguilla anguilla</name>
    <name type="common">European freshwater eel</name>
    <name type="synonym">Muraena anguilla</name>
    <dbReference type="NCBI Taxonomy" id="7936"/>
    <lineage>
        <taxon>Eukaryota</taxon>
        <taxon>Metazoa</taxon>
        <taxon>Chordata</taxon>
        <taxon>Craniata</taxon>
        <taxon>Vertebrata</taxon>
        <taxon>Euteleostomi</taxon>
        <taxon>Actinopterygii</taxon>
        <taxon>Neopterygii</taxon>
        <taxon>Teleostei</taxon>
        <taxon>Anguilliformes</taxon>
        <taxon>Anguillidae</taxon>
        <taxon>Anguilla</taxon>
    </lineage>
</organism>
<accession>A0A0E9TPB6</accession>
<dbReference type="EMBL" id="GBXM01053013">
    <property type="protein sequence ID" value="JAH55564.1"/>
    <property type="molecule type" value="Transcribed_RNA"/>
</dbReference>
<reference evidence="1" key="1">
    <citation type="submission" date="2014-11" db="EMBL/GenBank/DDBJ databases">
        <authorList>
            <person name="Amaro Gonzalez C."/>
        </authorList>
    </citation>
    <scope>NUCLEOTIDE SEQUENCE</scope>
</reference>
<evidence type="ECO:0000313" key="1">
    <source>
        <dbReference type="EMBL" id="JAH55564.1"/>
    </source>
</evidence>
<reference evidence="1" key="2">
    <citation type="journal article" date="2015" name="Fish Shellfish Immunol.">
        <title>Early steps in the European eel (Anguilla anguilla)-Vibrio vulnificus interaction in the gills: Role of the RtxA13 toxin.</title>
        <authorList>
            <person name="Callol A."/>
            <person name="Pajuelo D."/>
            <person name="Ebbesson L."/>
            <person name="Teles M."/>
            <person name="MacKenzie S."/>
            <person name="Amaro C."/>
        </authorList>
    </citation>
    <scope>NUCLEOTIDE SEQUENCE</scope>
</reference>
<sequence length="13" mass="1479">MITLPRLYSKSGI</sequence>
<protein>
    <submittedName>
        <fullName evidence="1">Uncharacterized protein</fullName>
    </submittedName>
</protein>